<accession>A0A418X879</accession>
<evidence type="ECO:0000313" key="2">
    <source>
        <dbReference type="Proteomes" id="UP000284021"/>
    </source>
</evidence>
<reference evidence="1 2" key="1">
    <citation type="submission" date="2018-09" db="EMBL/GenBank/DDBJ databases">
        <authorList>
            <person name="Zhu H."/>
        </authorList>
    </citation>
    <scope>NUCLEOTIDE SEQUENCE [LARGE SCALE GENOMIC DNA]</scope>
    <source>
        <strain evidence="1 2">K1S02-6</strain>
    </source>
</reference>
<gene>
    <name evidence="1" type="ORF">D3879_22725</name>
</gene>
<name>A0A418X879_9PSED</name>
<keyword evidence="2" id="KW-1185">Reference proteome</keyword>
<protein>
    <submittedName>
        <fullName evidence="1">Uncharacterized protein</fullName>
    </submittedName>
</protein>
<sequence>MANGWTPERRARQAMLIQQWRPWEKSTGPISADGKAVASRNAWKGGFRPLMRDLTKELREQDRVRREILE</sequence>
<proteinExistence type="predicted"/>
<comment type="caution">
    <text evidence="1">The sequence shown here is derived from an EMBL/GenBank/DDBJ whole genome shotgun (WGS) entry which is preliminary data.</text>
</comment>
<dbReference type="AlphaFoldDB" id="A0A418X879"/>
<evidence type="ECO:0000313" key="1">
    <source>
        <dbReference type="EMBL" id="RJG08702.1"/>
    </source>
</evidence>
<dbReference type="Proteomes" id="UP000284021">
    <property type="component" value="Unassembled WGS sequence"/>
</dbReference>
<organism evidence="1 2">
    <name type="scientific">Pseudomonas cavernicola</name>
    <dbReference type="NCBI Taxonomy" id="2320866"/>
    <lineage>
        <taxon>Bacteria</taxon>
        <taxon>Pseudomonadati</taxon>
        <taxon>Pseudomonadota</taxon>
        <taxon>Gammaproteobacteria</taxon>
        <taxon>Pseudomonadales</taxon>
        <taxon>Pseudomonadaceae</taxon>
        <taxon>Pseudomonas</taxon>
    </lineage>
</organism>
<dbReference type="EMBL" id="QYUR01000008">
    <property type="protein sequence ID" value="RJG08702.1"/>
    <property type="molecule type" value="Genomic_DNA"/>
</dbReference>